<organism evidence="2 3">
    <name type="scientific">Stylosanthes scabra</name>
    <dbReference type="NCBI Taxonomy" id="79078"/>
    <lineage>
        <taxon>Eukaryota</taxon>
        <taxon>Viridiplantae</taxon>
        <taxon>Streptophyta</taxon>
        <taxon>Embryophyta</taxon>
        <taxon>Tracheophyta</taxon>
        <taxon>Spermatophyta</taxon>
        <taxon>Magnoliopsida</taxon>
        <taxon>eudicotyledons</taxon>
        <taxon>Gunneridae</taxon>
        <taxon>Pentapetalae</taxon>
        <taxon>rosids</taxon>
        <taxon>fabids</taxon>
        <taxon>Fabales</taxon>
        <taxon>Fabaceae</taxon>
        <taxon>Papilionoideae</taxon>
        <taxon>50 kb inversion clade</taxon>
        <taxon>dalbergioids sensu lato</taxon>
        <taxon>Dalbergieae</taxon>
        <taxon>Pterocarpus clade</taxon>
        <taxon>Stylosanthes</taxon>
    </lineage>
</organism>
<keyword evidence="3" id="KW-1185">Reference proteome</keyword>
<proteinExistence type="predicted"/>
<evidence type="ECO:0000256" key="1">
    <source>
        <dbReference type="SAM" id="MobiDB-lite"/>
    </source>
</evidence>
<accession>A0ABU6XDC6</accession>
<comment type="caution">
    <text evidence="2">The sequence shown here is derived from an EMBL/GenBank/DDBJ whole genome shotgun (WGS) entry which is preliminary data.</text>
</comment>
<evidence type="ECO:0000313" key="2">
    <source>
        <dbReference type="EMBL" id="MED6195386.1"/>
    </source>
</evidence>
<feature type="compositionally biased region" description="Basic and acidic residues" evidence="1">
    <location>
        <begin position="154"/>
        <end position="163"/>
    </location>
</feature>
<name>A0ABU6XDC6_9FABA</name>
<reference evidence="2 3" key="1">
    <citation type="journal article" date="2023" name="Plants (Basel)">
        <title>Bridging the Gap: Combining Genomics and Transcriptomics Approaches to Understand Stylosanthes scabra, an Orphan Legume from the Brazilian Caatinga.</title>
        <authorList>
            <person name="Ferreira-Neto J.R.C."/>
            <person name="da Silva M.D."/>
            <person name="Binneck E."/>
            <person name="de Melo N.F."/>
            <person name="da Silva R.H."/>
            <person name="de Melo A.L.T.M."/>
            <person name="Pandolfi V."/>
            <person name="Bustamante F.O."/>
            <person name="Brasileiro-Vidal A.C."/>
            <person name="Benko-Iseppon A.M."/>
        </authorList>
    </citation>
    <scope>NUCLEOTIDE SEQUENCE [LARGE SCALE GENOMIC DNA]</scope>
    <source>
        <tissue evidence="2">Leaves</tissue>
    </source>
</reference>
<dbReference type="EMBL" id="JASCZI010211636">
    <property type="protein sequence ID" value="MED6195386.1"/>
    <property type="molecule type" value="Genomic_DNA"/>
</dbReference>
<gene>
    <name evidence="2" type="ORF">PIB30_037401</name>
</gene>
<feature type="region of interest" description="Disordered" evidence="1">
    <location>
        <begin position="131"/>
        <end position="163"/>
    </location>
</feature>
<evidence type="ECO:0000313" key="3">
    <source>
        <dbReference type="Proteomes" id="UP001341840"/>
    </source>
</evidence>
<dbReference type="PANTHER" id="PTHR33237:SF46">
    <property type="entry name" value="OS01G0606100 PROTEIN"/>
    <property type="match status" value="1"/>
</dbReference>
<sequence length="163" mass="17914">MVVGVPNRDSRRRSFAVAVAAVFAMLAKRARRLPKMLKAAAESDPKPVDDWKIVLRSSPKSSPAAALVSRPKKLISNLSNKTLSFIQKKNNKSGEEWGDGGVWQKAILMGDKCEPLDFSGVIYYDSNGKQVSGIPVRSPRASPVPAPLFTPPRQLRDRPSEIF</sequence>
<dbReference type="Proteomes" id="UP001341840">
    <property type="component" value="Unassembled WGS sequence"/>
</dbReference>
<protein>
    <submittedName>
        <fullName evidence="2">Uncharacterized protein</fullName>
    </submittedName>
</protein>
<dbReference type="PANTHER" id="PTHR33237">
    <property type="entry name" value="F2P16.13 PROTEIN-RELATED"/>
    <property type="match status" value="1"/>
</dbReference>